<reference evidence="7 8" key="1">
    <citation type="journal article" date="2007" name="PLoS Pathog.">
        <title>Genome sequence of Babesia bovis and comparative analysis of apicomplexan hemoprotozoa.</title>
        <authorList>
            <person name="Brayton K.A."/>
            <person name="Lau A.O.T."/>
            <person name="Herndon D.R."/>
            <person name="Hannick L."/>
            <person name="Kappmeyer L.S."/>
            <person name="Berens S.J."/>
            <person name="Bidwell S.L."/>
            <person name="Brown W.C."/>
            <person name="Crabtree J."/>
            <person name="Fadrosh D."/>
            <person name="Feldblum T."/>
            <person name="Forberger H.A."/>
            <person name="Haas B.J."/>
            <person name="Howell J.M."/>
            <person name="Khouri H."/>
            <person name="Koo H."/>
            <person name="Mann D.J."/>
            <person name="Norimine J."/>
            <person name="Paulsen I.T."/>
            <person name="Radune D."/>
            <person name="Ren Q."/>
            <person name="Smith R.K. Jr."/>
            <person name="Suarez C.E."/>
            <person name="White O."/>
            <person name="Wortman J.R."/>
            <person name="Knowles D.P. Jr."/>
            <person name="McElwain T.F."/>
            <person name="Nene V.M."/>
        </authorList>
    </citation>
    <scope>NUCLEOTIDE SEQUENCE [LARGE SCALE GENOMIC DNA]</scope>
    <source>
        <strain evidence="7">T2Bo</strain>
    </source>
</reference>
<keyword evidence="8" id="KW-1185">Reference proteome</keyword>
<comment type="caution">
    <text evidence="7">The sequence shown here is derived from an EMBL/GenBank/DDBJ whole genome shotgun (WGS) entry which is preliminary data.</text>
</comment>
<dbReference type="PANTHER" id="PTHR13477">
    <property type="entry name" value="MITOCHONDRIAL 39S RIBOSOMAL PROTEIN L49"/>
    <property type="match status" value="1"/>
</dbReference>
<name>A7APB2_BABBO</name>
<dbReference type="STRING" id="5865.A7APB2"/>
<dbReference type="InterPro" id="IPR007740">
    <property type="entry name" value="Ribosomal_mL49"/>
</dbReference>
<dbReference type="Proteomes" id="UP000002173">
    <property type="component" value="Chromosome 3"/>
</dbReference>
<dbReference type="PANTHER" id="PTHR13477:SF0">
    <property type="entry name" value="LARGE RIBOSOMAL SUBUNIT PROTEIN ML49"/>
    <property type="match status" value="1"/>
</dbReference>
<comment type="similarity">
    <text evidence="2">Belongs to the mitochondrion-specific ribosomal protein mL49 family.</text>
</comment>
<protein>
    <recommendedName>
        <fullName evidence="6">Large ribosomal subunit protein mL49</fullName>
    </recommendedName>
</protein>
<dbReference type="VEuPathDB" id="PiroplasmaDB:BBOV_III008360"/>
<evidence type="ECO:0000256" key="6">
    <source>
        <dbReference type="ARBA" id="ARBA00035191"/>
    </source>
</evidence>
<dbReference type="GO" id="GO:0003735">
    <property type="term" value="F:structural constituent of ribosome"/>
    <property type="evidence" value="ECO:0007669"/>
    <property type="project" value="InterPro"/>
</dbReference>
<dbReference type="KEGG" id="bbo:BBOV_III008360"/>
<evidence type="ECO:0000256" key="4">
    <source>
        <dbReference type="ARBA" id="ARBA00023128"/>
    </source>
</evidence>
<dbReference type="GeneID" id="5480216"/>
<dbReference type="OMA" id="MNGYPFF"/>
<sequence>MLISSLERLARQQFSFLQRRAVVQSSFAKSSSNSNIAEKLPFKVTRTPSGNLAVYVKIRAHGTLVYTVIRHIYGDVDAMKKQLRILCESPVRERLGSLEVHGLHVKKIKRWLVQCG</sequence>
<dbReference type="GO" id="GO:0005762">
    <property type="term" value="C:mitochondrial large ribosomal subunit"/>
    <property type="evidence" value="ECO:0007669"/>
    <property type="project" value="TreeGrafter"/>
</dbReference>
<comment type="subcellular location">
    <subcellularLocation>
        <location evidence="1">Mitochondrion</location>
    </subcellularLocation>
</comment>
<keyword evidence="3" id="KW-0689">Ribosomal protein</keyword>
<dbReference type="eggNOG" id="KOG4034">
    <property type="taxonomic scope" value="Eukaryota"/>
</dbReference>
<evidence type="ECO:0000256" key="1">
    <source>
        <dbReference type="ARBA" id="ARBA00004173"/>
    </source>
</evidence>
<keyword evidence="4" id="KW-0496">Mitochondrion</keyword>
<evidence type="ECO:0000313" key="8">
    <source>
        <dbReference type="Proteomes" id="UP000002173"/>
    </source>
</evidence>
<gene>
    <name evidence="7" type="ORF">BBOV_III008360</name>
</gene>
<dbReference type="InParanoid" id="A7APB2"/>
<dbReference type="Gene3D" id="3.30.780.10">
    <property type="entry name" value="SUI1-like domain"/>
    <property type="match status" value="1"/>
</dbReference>
<keyword evidence="5" id="KW-0687">Ribonucleoprotein</keyword>
<dbReference type="AlphaFoldDB" id="A7APB2"/>
<evidence type="ECO:0000313" key="7">
    <source>
        <dbReference type="EMBL" id="EDO08396.1"/>
    </source>
</evidence>
<dbReference type="EMBL" id="AAXT01000001">
    <property type="protein sequence ID" value="EDO08396.1"/>
    <property type="molecule type" value="Genomic_DNA"/>
</dbReference>
<accession>A7APB2</accession>
<evidence type="ECO:0000256" key="2">
    <source>
        <dbReference type="ARBA" id="ARBA00005677"/>
    </source>
</evidence>
<dbReference type="FunCoup" id="A7APB2">
    <property type="interactions" value="139"/>
</dbReference>
<organism evidence="7 8">
    <name type="scientific">Babesia bovis</name>
    <dbReference type="NCBI Taxonomy" id="5865"/>
    <lineage>
        <taxon>Eukaryota</taxon>
        <taxon>Sar</taxon>
        <taxon>Alveolata</taxon>
        <taxon>Apicomplexa</taxon>
        <taxon>Aconoidasida</taxon>
        <taxon>Piroplasmida</taxon>
        <taxon>Babesiidae</taxon>
        <taxon>Babesia</taxon>
    </lineage>
</organism>
<dbReference type="Pfam" id="PF05046">
    <property type="entry name" value="Img2"/>
    <property type="match status" value="1"/>
</dbReference>
<dbReference type="GO" id="GO:0006412">
    <property type="term" value="P:translation"/>
    <property type="evidence" value="ECO:0007669"/>
    <property type="project" value="InterPro"/>
</dbReference>
<evidence type="ECO:0000256" key="5">
    <source>
        <dbReference type="ARBA" id="ARBA00023274"/>
    </source>
</evidence>
<proteinExistence type="inferred from homology"/>
<evidence type="ECO:0000256" key="3">
    <source>
        <dbReference type="ARBA" id="ARBA00022980"/>
    </source>
</evidence>